<dbReference type="AlphaFoldDB" id="A0A7X5F080"/>
<protein>
    <recommendedName>
        <fullName evidence="1">tRNA uridine(34) hydroxylase</fullName>
        <ecNumber evidence="1">1.14.-.-</ecNumber>
    </recommendedName>
    <alternativeName>
        <fullName evidence="1">tRNA hydroxylation protein O</fullName>
    </alternativeName>
</protein>
<comment type="function">
    <text evidence="1">Catalyzes oxygen-dependent 5-hydroxyuridine (ho5U) modification at position 34 in tRNAs.</text>
</comment>
<keyword evidence="1" id="KW-0819">tRNA processing</keyword>
<evidence type="ECO:0000256" key="1">
    <source>
        <dbReference type="HAMAP-Rule" id="MF_00469"/>
    </source>
</evidence>
<sequence length="263" mass="29690">MTQFLVAALYKFVPLPDYAALRQPLLEVCRERGVFGSLLLAAEGINGTICGPEQALREVLDHLRADARLADLVHKESWCERIPFRRMKVRLKKEIVTLGVPSVDPRRRVGTYVAPEDWNALISEPDVLVIDTRNDYEFAFGTFRGAVNPETRSFRQFPEWLQQQRDLGKAQKVAMFCTGGIRCEKSTSYLLDLGIENVFHLDGGILNYLEKMPKDRSLWSGECFVFDERIAVDHDLAPNWGRSIPEAARSVLPAGLGEVDEPA</sequence>
<dbReference type="HAMAP" id="MF_00469">
    <property type="entry name" value="TrhO"/>
    <property type="match status" value="1"/>
</dbReference>
<reference evidence="3" key="1">
    <citation type="submission" date="2020-01" db="EMBL/GenBank/DDBJ databases">
        <authorList>
            <person name="Fang Y."/>
            <person name="Sun R."/>
            <person name="Nie L."/>
            <person name="He J."/>
            <person name="Hao L."/>
            <person name="Wang L."/>
            <person name="Su S."/>
            <person name="Lv E."/>
            <person name="Zhang Z."/>
            <person name="Xie R."/>
            <person name="Liu H."/>
        </authorList>
    </citation>
    <scope>NUCLEOTIDE SEQUENCE [LARGE SCALE GENOMIC DNA]</scope>
    <source>
        <strain evidence="3">XCT-53</strain>
    </source>
</reference>
<evidence type="ECO:0000313" key="3">
    <source>
        <dbReference type="Proteomes" id="UP000586722"/>
    </source>
</evidence>
<dbReference type="EMBL" id="JAABLQ010000001">
    <property type="protein sequence ID" value="NBN77104.1"/>
    <property type="molecule type" value="Genomic_DNA"/>
</dbReference>
<dbReference type="InterPro" id="IPR001763">
    <property type="entry name" value="Rhodanese-like_dom"/>
</dbReference>
<dbReference type="CDD" id="cd01518">
    <property type="entry name" value="RHOD_YceA"/>
    <property type="match status" value="1"/>
</dbReference>
<dbReference type="GO" id="GO:0006400">
    <property type="term" value="P:tRNA modification"/>
    <property type="evidence" value="ECO:0007669"/>
    <property type="project" value="UniProtKB-UniRule"/>
</dbReference>
<dbReference type="InterPro" id="IPR020936">
    <property type="entry name" value="TrhO"/>
</dbReference>
<name>A0A7X5F080_9HYPH</name>
<dbReference type="Pfam" id="PF17773">
    <property type="entry name" value="UPF0176_N"/>
    <property type="match status" value="1"/>
</dbReference>
<dbReference type="RefSeq" id="WP_161675396.1">
    <property type="nucleotide sequence ID" value="NZ_JAABLP010000002.1"/>
</dbReference>
<dbReference type="SUPFAM" id="SSF52821">
    <property type="entry name" value="Rhodanese/Cell cycle control phosphatase"/>
    <property type="match status" value="1"/>
</dbReference>
<dbReference type="Pfam" id="PF00581">
    <property type="entry name" value="Rhodanese"/>
    <property type="match status" value="1"/>
</dbReference>
<dbReference type="PROSITE" id="PS50206">
    <property type="entry name" value="RHODANESE_3"/>
    <property type="match status" value="1"/>
</dbReference>
<dbReference type="InterPro" id="IPR040503">
    <property type="entry name" value="TRHO_N"/>
</dbReference>
<evidence type="ECO:0000313" key="2">
    <source>
        <dbReference type="EMBL" id="NBN77104.1"/>
    </source>
</evidence>
<gene>
    <name evidence="1" type="primary">trhO</name>
    <name evidence="2" type="ORF">GWI72_02355</name>
</gene>
<dbReference type="SMART" id="SM00450">
    <property type="entry name" value="RHOD"/>
    <property type="match status" value="1"/>
</dbReference>
<dbReference type="Gene3D" id="3.40.250.10">
    <property type="entry name" value="Rhodanese-like domain"/>
    <property type="match status" value="1"/>
</dbReference>
<dbReference type="PANTHER" id="PTHR43268">
    <property type="entry name" value="THIOSULFATE SULFURTRANSFERASE/RHODANESE-LIKE DOMAIN-CONTAINING PROTEIN 2"/>
    <property type="match status" value="1"/>
</dbReference>
<dbReference type="Proteomes" id="UP000586722">
    <property type="component" value="Unassembled WGS sequence"/>
</dbReference>
<dbReference type="PANTHER" id="PTHR43268:SF3">
    <property type="entry name" value="RHODANESE-LIKE DOMAIN-CONTAINING PROTEIN 7-RELATED"/>
    <property type="match status" value="1"/>
</dbReference>
<dbReference type="NCBIfam" id="NF001136">
    <property type="entry name" value="PRK00142.1-4"/>
    <property type="match status" value="1"/>
</dbReference>
<dbReference type="Gene3D" id="3.30.70.100">
    <property type="match status" value="1"/>
</dbReference>
<dbReference type="GO" id="GO:0016705">
    <property type="term" value="F:oxidoreductase activity, acting on paired donors, with incorporation or reduction of molecular oxygen"/>
    <property type="evidence" value="ECO:0007669"/>
    <property type="project" value="UniProtKB-UniRule"/>
</dbReference>
<comment type="catalytic activity">
    <reaction evidence="1">
        <text>uridine(34) in tRNA + AH2 + O2 = 5-hydroxyuridine(34) in tRNA + A + H2O</text>
        <dbReference type="Rhea" id="RHEA:64224"/>
        <dbReference type="Rhea" id="RHEA-COMP:11727"/>
        <dbReference type="Rhea" id="RHEA-COMP:13381"/>
        <dbReference type="ChEBI" id="CHEBI:13193"/>
        <dbReference type="ChEBI" id="CHEBI:15377"/>
        <dbReference type="ChEBI" id="CHEBI:15379"/>
        <dbReference type="ChEBI" id="CHEBI:17499"/>
        <dbReference type="ChEBI" id="CHEBI:65315"/>
        <dbReference type="ChEBI" id="CHEBI:136877"/>
    </reaction>
</comment>
<comment type="caution">
    <text evidence="2">The sequence shown here is derived from an EMBL/GenBank/DDBJ whole genome shotgun (WGS) entry which is preliminary data.</text>
</comment>
<dbReference type="InterPro" id="IPR036873">
    <property type="entry name" value="Rhodanese-like_dom_sf"/>
</dbReference>
<keyword evidence="1" id="KW-0560">Oxidoreductase</keyword>
<accession>A0A7X5F080</accession>
<keyword evidence="3" id="KW-1185">Reference proteome</keyword>
<dbReference type="EC" id="1.14.-.-" evidence="1"/>
<proteinExistence type="inferred from homology"/>
<organism evidence="2 3">
    <name type="scientific">Pannonibacter tanglangensis</name>
    <dbReference type="NCBI Taxonomy" id="2750084"/>
    <lineage>
        <taxon>Bacteria</taxon>
        <taxon>Pseudomonadati</taxon>
        <taxon>Pseudomonadota</taxon>
        <taxon>Alphaproteobacteria</taxon>
        <taxon>Hyphomicrobiales</taxon>
        <taxon>Stappiaceae</taxon>
        <taxon>Pannonibacter</taxon>
    </lineage>
</organism>
<comment type="similarity">
    <text evidence="1">Belongs to the TrhO family.</text>
</comment>